<evidence type="ECO:0000313" key="2">
    <source>
        <dbReference type="Proteomes" id="UP000277204"/>
    </source>
</evidence>
<protein>
    <submittedName>
        <fullName evidence="1">Uncharacterized protein</fullName>
    </submittedName>
</protein>
<sequence length="69" mass="7775">MPFTKNSCHAIAIIVQNDCVSDVKRRTNLSDGTPPLKLRENSDESDESDLEKVEIFQTILSKTTLRVLL</sequence>
<reference evidence="1 2" key="1">
    <citation type="submission" date="2018-11" db="EMBL/GenBank/DDBJ databases">
        <authorList>
            <consortium name="Pathogen Informatics"/>
        </authorList>
    </citation>
    <scope>NUCLEOTIDE SEQUENCE [LARGE SCALE GENOMIC DNA]</scope>
    <source>
        <strain evidence="1 2">Zambia</strain>
    </source>
</reference>
<accession>A0A183N9G9</accession>
<name>A0A183N9G9_9TREM</name>
<keyword evidence="2" id="KW-1185">Reference proteome</keyword>
<dbReference type="AlphaFoldDB" id="A0A183N9G9"/>
<dbReference type="Proteomes" id="UP000277204">
    <property type="component" value="Unassembled WGS sequence"/>
</dbReference>
<proteinExistence type="predicted"/>
<organism evidence="1 2">
    <name type="scientific">Schistosoma margrebowiei</name>
    <dbReference type="NCBI Taxonomy" id="48269"/>
    <lineage>
        <taxon>Eukaryota</taxon>
        <taxon>Metazoa</taxon>
        <taxon>Spiralia</taxon>
        <taxon>Lophotrochozoa</taxon>
        <taxon>Platyhelminthes</taxon>
        <taxon>Trematoda</taxon>
        <taxon>Digenea</taxon>
        <taxon>Strigeidida</taxon>
        <taxon>Schistosomatoidea</taxon>
        <taxon>Schistosomatidae</taxon>
        <taxon>Schistosoma</taxon>
    </lineage>
</organism>
<gene>
    <name evidence="1" type="ORF">SMRZ_LOCUS24944</name>
</gene>
<dbReference type="EMBL" id="UZAI01020820">
    <property type="protein sequence ID" value="VDP53327.1"/>
    <property type="molecule type" value="Genomic_DNA"/>
</dbReference>
<evidence type="ECO:0000313" key="1">
    <source>
        <dbReference type="EMBL" id="VDP53327.1"/>
    </source>
</evidence>